<reference evidence="1" key="1">
    <citation type="journal article" date="2023" name="ISME J.">
        <title>Emergence of putative energy parasites within Clostridia revealed by genome analysis of a novel endosymbiotic clade.</title>
        <authorList>
            <person name="Takahashi K."/>
            <person name="Kuwahara H."/>
            <person name="Horikawa Y."/>
            <person name="Izawa K."/>
            <person name="Kato D."/>
            <person name="Inagaki T."/>
            <person name="Yuki M."/>
            <person name="Ohkuma M."/>
            <person name="Hongoh Y."/>
        </authorList>
    </citation>
    <scope>NUCLEOTIDE SEQUENCE</scope>
    <source>
        <strain evidence="1">CfP3-15</strain>
    </source>
</reference>
<dbReference type="PANTHER" id="PTHR41373">
    <property type="entry name" value="DUF2156 DOMAIN-CONTAINING PROTEIN"/>
    <property type="match status" value="1"/>
</dbReference>
<dbReference type="SUPFAM" id="SSF55729">
    <property type="entry name" value="Acyl-CoA N-acyltransferases (Nat)"/>
    <property type="match status" value="1"/>
</dbReference>
<gene>
    <name evidence="1" type="ORF">CfP315_0559</name>
</gene>
<dbReference type="EMBL" id="AP027924">
    <property type="protein sequence ID" value="BED91994.1"/>
    <property type="molecule type" value="Genomic_DNA"/>
</dbReference>
<dbReference type="PANTHER" id="PTHR41373:SF1">
    <property type="entry name" value="PHOSPHATIDYLGLYCEROL LYSYLTRANSFERASE C-TERMINAL DOMAIN-CONTAINING PROTEIN"/>
    <property type="match status" value="1"/>
</dbReference>
<proteinExistence type="predicted"/>
<dbReference type="AlphaFoldDB" id="A0AA48KZ67"/>
<accession>A0AA48KZ67</accession>
<protein>
    <recommendedName>
        <fullName evidence="2">Phosphatidylglycerol lysyltransferase C-terminal domain-containing protein</fullName>
    </recommendedName>
</protein>
<dbReference type="Proteomes" id="UP001337580">
    <property type="component" value="Chromosome"/>
</dbReference>
<dbReference type="InterPro" id="IPR016181">
    <property type="entry name" value="Acyl_CoA_acyltransferase"/>
</dbReference>
<sequence length="307" mass="36883">MLFYDKFKKMSLEDRRLISDYVQKTLFSTHSLIITEWHLPDMILLNNVESSYVLLNDYLIIKTIDKSKKETYFYPFFGDYSCEERISHTVSMLLENYDENLKFKFLTLEIIEYFIKFASNYKIEVSFEREESDYIYDLYNFEKYTSKRKCTEIFVDKYKPSVEIINEDNTGACLDIQKKHWCDIKKCNGECEYCARDFLKKILSNLKILDFEGILIKSNKTEEYMGFSIISKNNDCLTFFEQKHTHVTGCNFYVFGSILKMFCTEEIKYINFTYDVGLKSLRFYKEKLCRKKYKLNNKYNVTITKKT</sequence>
<dbReference type="InterPro" id="IPR016732">
    <property type="entry name" value="UCP018688"/>
</dbReference>
<dbReference type="KEGG" id="ips:CfP315_0559"/>
<organism evidence="1">
    <name type="scientific">Candidatus Improbicoccus pseudotrichonymphae</name>
    <dbReference type="NCBI Taxonomy" id="3033792"/>
    <lineage>
        <taxon>Bacteria</taxon>
        <taxon>Bacillati</taxon>
        <taxon>Bacillota</taxon>
        <taxon>Clostridia</taxon>
        <taxon>Candidatus Improbicoccus</taxon>
    </lineage>
</organism>
<name>A0AA48KZ67_9FIRM</name>
<dbReference type="Gene3D" id="3.40.630.30">
    <property type="match status" value="1"/>
</dbReference>
<evidence type="ECO:0008006" key="2">
    <source>
        <dbReference type="Google" id="ProtNLM"/>
    </source>
</evidence>
<evidence type="ECO:0000313" key="1">
    <source>
        <dbReference type="EMBL" id="BED91994.1"/>
    </source>
</evidence>